<sequence>MARETKMTKCVFCGENATKQNSAGQPVCKECREKEPRDVACPDCGMPMKIKEGRYGYFWGCEGYPQCQKTYQIEALVEEED</sequence>
<dbReference type="Gene3D" id="3.30.65.10">
    <property type="entry name" value="Bacterial Topoisomerase I, domain 1"/>
    <property type="match status" value="1"/>
</dbReference>
<dbReference type="EMBL" id="CP104395">
    <property type="protein sequence ID" value="WEL19633.1"/>
    <property type="molecule type" value="Genomic_DNA"/>
</dbReference>
<evidence type="ECO:0000313" key="3">
    <source>
        <dbReference type="Proteomes" id="UP001218034"/>
    </source>
</evidence>
<evidence type="ECO:0000313" key="2">
    <source>
        <dbReference type="EMBL" id="WEL19633.1"/>
    </source>
</evidence>
<dbReference type="GeneID" id="98290674"/>
<dbReference type="Proteomes" id="UP001218034">
    <property type="component" value="Chromosome"/>
</dbReference>
<dbReference type="Pfam" id="PF01396">
    <property type="entry name" value="Zn_ribbon_Top1"/>
    <property type="match status" value="1"/>
</dbReference>
<protein>
    <submittedName>
        <fullName evidence="2">Topoisomerase DNA binding C4 zinc finger</fullName>
    </submittedName>
</protein>
<evidence type="ECO:0000259" key="1">
    <source>
        <dbReference type="Pfam" id="PF01396"/>
    </source>
</evidence>
<dbReference type="RefSeq" id="WP_347721470.1">
    <property type="nucleotide sequence ID" value="NZ_CP104395.1"/>
</dbReference>
<feature type="domain" description="DNA topoisomerase type IA zn finger" evidence="1">
    <location>
        <begin position="39"/>
        <end position="74"/>
    </location>
</feature>
<dbReference type="SUPFAM" id="SSF57783">
    <property type="entry name" value="Zinc beta-ribbon"/>
    <property type="match status" value="1"/>
</dbReference>
<dbReference type="InterPro" id="IPR013498">
    <property type="entry name" value="Topo_IA_Znf"/>
</dbReference>
<gene>
    <name evidence="2" type="ORF">SVXNc_0618</name>
</gene>
<proteinExistence type="predicted"/>
<keyword evidence="3" id="KW-1185">Reference proteome</keyword>
<organism evidence="2 3">
    <name type="scientific">Candidatus Nanohalococcus occultus</name>
    <dbReference type="NCBI Taxonomy" id="2978047"/>
    <lineage>
        <taxon>Archaea</taxon>
        <taxon>Candidatus Nanohalarchaeota</taxon>
        <taxon>Candidatus Nanohalarchaeota incertae sedis</taxon>
        <taxon>Candidatus Nanohalococcus</taxon>
    </lineage>
</organism>
<name>A0ABY8CEJ8_9ARCH</name>
<reference evidence="2 3" key="1">
    <citation type="submission" date="2022-09" db="EMBL/GenBank/DDBJ databases">
        <title>Xylan utilization by haloarchaea-nanohaloarchaea associations.</title>
        <authorList>
            <person name="Yakimov M."/>
        </authorList>
    </citation>
    <scope>NUCLEOTIDE SEQUENCE [LARGE SCALE GENOMIC DNA]</scope>
    <source>
        <strain evidence="2 3">SVXNc</strain>
    </source>
</reference>
<accession>A0ABY8CEJ8</accession>